<name>Q60EW5_ORYSJ</name>
<reference evidence="2" key="2">
    <citation type="journal article" date="2008" name="Nucleic Acids Res.">
        <title>The rice annotation project database (RAP-DB): 2008 update.</title>
        <authorList>
            <consortium name="The rice annotation project (RAP)"/>
        </authorList>
    </citation>
    <scope>GENOME REANNOTATION</scope>
    <source>
        <strain evidence="2">cv. Nipponbare</strain>
    </source>
</reference>
<dbReference type="EMBL" id="AC104707">
    <property type="protein sequence ID" value="AAV31236.1"/>
    <property type="molecule type" value="Genomic_DNA"/>
</dbReference>
<gene>
    <name evidence="1" type="primary">OJ1118_F06.11</name>
</gene>
<evidence type="ECO:0000313" key="1">
    <source>
        <dbReference type="EMBL" id="AAV31236.1"/>
    </source>
</evidence>
<dbReference type="AlphaFoldDB" id="Q60EW5"/>
<reference evidence="2" key="1">
    <citation type="journal article" date="2005" name="Nature">
        <title>The map-based sequence of the rice genome.</title>
        <authorList>
            <consortium name="International rice genome sequencing project (IRGSP)"/>
            <person name="Matsumoto T."/>
            <person name="Wu J."/>
            <person name="Kanamori H."/>
            <person name="Katayose Y."/>
            <person name="Fujisawa M."/>
            <person name="Namiki N."/>
            <person name="Mizuno H."/>
            <person name="Yamamoto K."/>
            <person name="Antonio B.A."/>
            <person name="Baba T."/>
            <person name="Sakata K."/>
            <person name="Nagamura Y."/>
            <person name="Aoki H."/>
            <person name="Arikawa K."/>
            <person name="Arita K."/>
            <person name="Bito T."/>
            <person name="Chiden Y."/>
            <person name="Fujitsuka N."/>
            <person name="Fukunaka R."/>
            <person name="Hamada M."/>
            <person name="Harada C."/>
            <person name="Hayashi A."/>
            <person name="Hijishita S."/>
            <person name="Honda M."/>
            <person name="Hosokawa S."/>
            <person name="Ichikawa Y."/>
            <person name="Idonuma A."/>
            <person name="Iijima M."/>
            <person name="Ikeda M."/>
            <person name="Ikeno M."/>
            <person name="Ito K."/>
            <person name="Ito S."/>
            <person name="Ito T."/>
            <person name="Ito Y."/>
            <person name="Ito Y."/>
            <person name="Iwabuchi A."/>
            <person name="Kamiya K."/>
            <person name="Karasawa W."/>
            <person name="Kurita K."/>
            <person name="Katagiri S."/>
            <person name="Kikuta A."/>
            <person name="Kobayashi H."/>
            <person name="Kobayashi N."/>
            <person name="Machita K."/>
            <person name="Maehara T."/>
            <person name="Masukawa M."/>
            <person name="Mizubayashi T."/>
            <person name="Mukai Y."/>
            <person name="Nagasaki H."/>
            <person name="Nagata Y."/>
            <person name="Naito S."/>
            <person name="Nakashima M."/>
            <person name="Nakama Y."/>
            <person name="Nakamichi Y."/>
            <person name="Nakamura M."/>
            <person name="Meguro A."/>
            <person name="Negishi M."/>
            <person name="Ohta I."/>
            <person name="Ohta T."/>
            <person name="Okamoto M."/>
            <person name="Ono N."/>
            <person name="Saji S."/>
            <person name="Sakaguchi M."/>
            <person name="Sakai K."/>
            <person name="Shibata M."/>
            <person name="Shimokawa T."/>
            <person name="Song J."/>
            <person name="Takazaki Y."/>
            <person name="Terasawa K."/>
            <person name="Tsugane M."/>
            <person name="Tsuji K."/>
            <person name="Ueda S."/>
            <person name="Waki K."/>
            <person name="Yamagata H."/>
            <person name="Yamamoto M."/>
            <person name="Yamamoto S."/>
            <person name="Yamane H."/>
            <person name="Yoshiki S."/>
            <person name="Yoshihara R."/>
            <person name="Yukawa K."/>
            <person name="Zhong H."/>
            <person name="Yano M."/>
            <person name="Yuan Q."/>
            <person name="Ouyang S."/>
            <person name="Liu J."/>
            <person name="Jones K.M."/>
            <person name="Gansberger K."/>
            <person name="Moffat K."/>
            <person name="Hill J."/>
            <person name="Bera J."/>
            <person name="Fadrosh D."/>
            <person name="Jin S."/>
            <person name="Johri S."/>
            <person name="Kim M."/>
            <person name="Overton L."/>
            <person name="Reardon M."/>
            <person name="Tsitrin T."/>
            <person name="Vuong H."/>
            <person name="Weaver B."/>
            <person name="Ciecko A."/>
            <person name="Tallon L."/>
            <person name="Jackson J."/>
            <person name="Pai G."/>
            <person name="Aken S.V."/>
            <person name="Utterback T."/>
            <person name="Reidmuller S."/>
            <person name="Feldblyum T."/>
            <person name="Hsiao J."/>
            <person name="Zismann V."/>
            <person name="Iobst S."/>
            <person name="de Vazeille A.R."/>
            <person name="Buell C.R."/>
            <person name="Ying K."/>
            <person name="Li Y."/>
            <person name="Lu T."/>
            <person name="Huang Y."/>
            <person name="Zhao Q."/>
            <person name="Feng Q."/>
            <person name="Zhang L."/>
            <person name="Zhu J."/>
            <person name="Weng Q."/>
            <person name="Mu J."/>
            <person name="Lu Y."/>
            <person name="Fan D."/>
            <person name="Liu Y."/>
            <person name="Guan J."/>
            <person name="Zhang Y."/>
            <person name="Yu S."/>
            <person name="Liu X."/>
            <person name="Zhang Y."/>
            <person name="Hong G."/>
            <person name="Han B."/>
            <person name="Choisne N."/>
            <person name="Demange N."/>
            <person name="Orjeda G."/>
            <person name="Samain S."/>
            <person name="Cattolico L."/>
            <person name="Pelletier E."/>
            <person name="Couloux A."/>
            <person name="Segurens B."/>
            <person name="Wincker P."/>
            <person name="D'Hont A."/>
            <person name="Scarpelli C."/>
            <person name="Weissenbach J."/>
            <person name="Salanoubat M."/>
            <person name="Quetier F."/>
            <person name="Yu Y."/>
            <person name="Kim H.R."/>
            <person name="Rambo T."/>
            <person name="Currie J."/>
            <person name="Collura K."/>
            <person name="Luo M."/>
            <person name="Yang T."/>
            <person name="Ammiraju J.S.S."/>
            <person name="Engler F."/>
            <person name="Soderlund C."/>
            <person name="Wing R.A."/>
            <person name="Palmer L.E."/>
            <person name="de la Bastide M."/>
            <person name="Spiegel L."/>
            <person name="Nascimento L."/>
            <person name="Zutavern T."/>
            <person name="O'Shaughnessy A."/>
            <person name="Dike S."/>
            <person name="Dedhia N."/>
            <person name="Preston R."/>
            <person name="Balija V."/>
            <person name="McCombie W.R."/>
            <person name="Chow T."/>
            <person name="Chen H."/>
            <person name="Chung M."/>
            <person name="Chen C."/>
            <person name="Shaw J."/>
            <person name="Wu H."/>
            <person name="Hsiao K."/>
            <person name="Chao Y."/>
            <person name="Chu M."/>
            <person name="Cheng C."/>
            <person name="Hour A."/>
            <person name="Lee P."/>
            <person name="Lin S."/>
            <person name="Lin Y."/>
            <person name="Liou J."/>
            <person name="Liu S."/>
            <person name="Hsing Y."/>
            <person name="Raghuvanshi S."/>
            <person name="Mohanty A."/>
            <person name="Bharti A.K."/>
            <person name="Gaur A."/>
            <person name="Gupta V."/>
            <person name="Kumar D."/>
            <person name="Ravi V."/>
            <person name="Vij S."/>
            <person name="Kapur A."/>
            <person name="Khurana P."/>
            <person name="Khurana P."/>
            <person name="Khurana J.P."/>
            <person name="Tyagi A.K."/>
            <person name="Gaikwad K."/>
            <person name="Singh A."/>
            <person name="Dalal V."/>
            <person name="Srivastava S."/>
            <person name="Dixit A."/>
            <person name="Pal A.K."/>
            <person name="Ghazi I.A."/>
            <person name="Yadav M."/>
            <person name="Pandit A."/>
            <person name="Bhargava A."/>
            <person name="Sureshbabu K."/>
            <person name="Batra K."/>
            <person name="Sharma T.R."/>
            <person name="Mohapatra T."/>
            <person name="Singh N.K."/>
            <person name="Messing J."/>
            <person name="Nelson A.B."/>
            <person name="Fuks G."/>
            <person name="Kavchok S."/>
            <person name="Keizer G."/>
            <person name="Linton E."/>
            <person name="Llaca V."/>
            <person name="Song R."/>
            <person name="Tanyolac B."/>
            <person name="Young S."/>
            <person name="Ho-Il K."/>
            <person name="Hahn J.H."/>
            <person name="Sangsakoo G."/>
            <person name="Vanavichit A."/>
            <person name="de Mattos Luiz.A.T."/>
            <person name="Zimmer P.D."/>
            <person name="Malone G."/>
            <person name="Dellagostin O."/>
            <person name="de Oliveira A.C."/>
            <person name="Bevan M."/>
            <person name="Bancroft I."/>
            <person name="Minx P."/>
            <person name="Cordum H."/>
            <person name="Wilson R."/>
            <person name="Cheng Z."/>
            <person name="Jin W."/>
            <person name="Jiang J."/>
            <person name="Leong S.A."/>
            <person name="Iwama H."/>
            <person name="Gojobori T."/>
            <person name="Itoh T."/>
            <person name="Niimura Y."/>
            <person name="Fujii Y."/>
            <person name="Habara T."/>
            <person name="Sakai H."/>
            <person name="Sato Y."/>
            <person name="Wilson G."/>
            <person name="Kumar K."/>
            <person name="McCouch S."/>
            <person name="Juretic N."/>
            <person name="Hoen D."/>
            <person name="Wright S."/>
            <person name="Bruskiewich R."/>
            <person name="Bureau T."/>
            <person name="Miyao A."/>
            <person name="Hirochika H."/>
            <person name="Nishikawa T."/>
            <person name="Kadowaki K."/>
            <person name="Sugiura M."/>
            <person name="Burr B."/>
            <person name="Sasaki T."/>
        </authorList>
    </citation>
    <scope>NUCLEOTIDE SEQUENCE [LARGE SCALE GENOMIC DNA]</scope>
    <source>
        <strain evidence="2">cv. Nipponbare</strain>
    </source>
</reference>
<proteinExistence type="predicted"/>
<organism evidence="1 2">
    <name type="scientific">Oryza sativa subsp. japonica</name>
    <name type="common">Rice</name>
    <dbReference type="NCBI Taxonomy" id="39947"/>
    <lineage>
        <taxon>Eukaryota</taxon>
        <taxon>Viridiplantae</taxon>
        <taxon>Streptophyta</taxon>
        <taxon>Embryophyta</taxon>
        <taxon>Tracheophyta</taxon>
        <taxon>Spermatophyta</taxon>
        <taxon>Magnoliopsida</taxon>
        <taxon>Liliopsida</taxon>
        <taxon>Poales</taxon>
        <taxon>Poaceae</taxon>
        <taxon>BOP clade</taxon>
        <taxon>Oryzoideae</taxon>
        <taxon>Oryzeae</taxon>
        <taxon>Oryzinae</taxon>
        <taxon>Oryza</taxon>
        <taxon>Oryza sativa</taxon>
    </lineage>
</organism>
<evidence type="ECO:0000313" key="2">
    <source>
        <dbReference type="Proteomes" id="UP000000763"/>
    </source>
</evidence>
<accession>Q60EW5</accession>
<protein>
    <submittedName>
        <fullName evidence="1">Uncharacterized protein</fullName>
    </submittedName>
</protein>
<dbReference type="Proteomes" id="UP000000763">
    <property type="component" value="Chromosome 5"/>
</dbReference>
<sequence length="112" mass="12701">MKTILSWVDLNSIRIDLVNPDRGSPIEEHLRGRCGRPATAGKLAIATINRKQNSDRKMWVKSRPARSKPEGVTAGRHADLVVNLRAHYHASFLLFRPEHRLIVQGLAIKYQI</sequence>